<comment type="caution">
    <text evidence="1">The sequence shown here is derived from an EMBL/GenBank/DDBJ whole genome shotgun (WGS) entry which is preliminary data.</text>
</comment>
<reference evidence="1 2" key="1">
    <citation type="submission" date="2013-10" db="EMBL/GenBank/DDBJ databases">
        <title>Antibiotic resistance diversity of beta-lactamase producers in the General Hospital Vienna.</title>
        <authorList>
            <person name="Barisic I."/>
            <person name="Mitteregger D."/>
            <person name="Hirschl A.M."/>
            <person name="Noehammer C."/>
            <person name="Wiesinger-Mayr H."/>
        </authorList>
    </citation>
    <scope>NUCLEOTIDE SEQUENCE [LARGE SCALE GENOMIC DNA]</scope>
    <source>
        <strain evidence="1 2">ISC11</strain>
    </source>
</reference>
<dbReference type="InterPro" id="IPR007339">
    <property type="entry name" value="RclC-like"/>
</dbReference>
<accession>A0A7G2IMM6</accession>
<evidence type="ECO:0000313" key="2">
    <source>
        <dbReference type="Proteomes" id="UP000019194"/>
    </source>
</evidence>
<dbReference type="Proteomes" id="UP000019194">
    <property type="component" value="Unassembled WGS sequence"/>
</dbReference>
<dbReference type="PANTHER" id="PTHR40106:SF1">
    <property type="entry name" value="INNER MEMBRANE PROTEIN RCLC"/>
    <property type="match status" value="1"/>
</dbReference>
<dbReference type="PANTHER" id="PTHR40106">
    <property type="entry name" value="INNER MEMBRANE PROTEIN RCLC"/>
    <property type="match status" value="1"/>
</dbReference>
<name>A0A7G2IMM6_CITFR</name>
<dbReference type="Pfam" id="PF04224">
    <property type="entry name" value="DUF417"/>
    <property type="match status" value="1"/>
</dbReference>
<sequence length="40" mass="4548">MIRLSIAIVFIWIGLLKFVPYEADSITPFVANSPVMSFFL</sequence>
<organism evidence="1 2">
    <name type="scientific">Citrobacter freundii</name>
    <dbReference type="NCBI Taxonomy" id="546"/>
    <lineage>
        <taxon>Bacteria</taxon>
        <taxon>Pseudomonadati</taxon>
        <taxon>Pseudomonadota</taxon>
        <taxon>Gammaproteobacteria</taxon>
        <taxon>Enterobacterales</taxon>
        <taxon>Enterobacteriaceae</taxon>
        <taxon>Citrobacter</taxon>
        <taxon>Citrobacter freundii complex</taxon>
    </lineage>
</organism>
<dbReference type="GO" id="GO:0005886">
    <property type="term" value="C:plasma membrane"/>
    <property type="evidence" value="ECO:0007669"/>
    <property type="project" value="TreeGrafter"/>
</dbReference>
<protein>
    <submittedName>
        <fullName evidence="1">Inner membrane protein</fullName>
    </submittedName>
</protein>
<dbReference type="GO" id="GO:1901530">
    <property type="term" value="P:response to hypochlorite"/>
    <property type="evidence" value="ECO:0007669"/>
    <property type="project" value="TreeGrafter"/>
</dbReference>
<dbReference type="EMBL" id="CBWP010000032">
    <property type="protein sequence ID" value="CDL37922.1"/>
    <property type="molecule type" value="Genomic_DNA"/>
</dbReference>
<dbReference type="AlphaFoldDB" id="A0A7G2IMM6"/>
<proteinExistence type="predicted"/>
<evidence type="ECO:0000313" key="1">
    <source>
        <dbReference type="EMBL" id="CDL37922.1"/>
    </source>
</evidence>